<evidence type="ECO:0000313" key="1">
    <source>
        <dbReference type="EMBL" id="KIK72124.1"/>
    </source>
</evidence>
<dbReference type="AlphaFoldDB" id="A0A0D0CXK9"/>
<proteinExistence type="predicted"/>
<gene>
    <name evidence="1" type="ORF">PAXRUDRAFT_103115</name>
</gene>
<reference evidence="2" key="2">
    <citation type="submission" date="2015-01" db="EMBL/GenBank/DDBJ databases">
        <title>Evolutionary Origins and Diversification of the Mycorrhizal Mutualists.</title>
        <authorList>
            <consortium name="DOE Joint Genome Institute"/>
            <consortium name="Mycorrhizal Genomics Consortium"/>
            <person name="Kohler A."/>
            <person name="Kuo A."/>
            <person name="Nagy L.G."/>
            <person name="Floudas D."/>
            <person name="Copeland A."/>
            <person name="Barry K.W."/>
            <person name="Cichocki N."/>
            <person name="Veneault-Fourrey C."/>
            <person name="LaButti K."/>
            <person name="Lindquist E.A."/>
            <person name="Lipzen A."/>
            <person name="Lundell T."/>
            <person name="Morin E."/>
            <person name="Murat C."/>
            <person name="Riley R."/>
            <person name="Ohm R."/>
            <person name="Sun H."/>
            <person name="Tunlid A."/>
            <person name="Henrissat B."/>
            <person name="Grigoriev I.V."/>
            <person name="Hibbett D.S."/>
            <person name="Martin F."/>
        </authorList>
    </citation>
    <scope>NUCLEOTIDE SEQUENCE [LARGE SCALE GENOMIC DNA]</scope>
    <source>
        <strain evidence="2">Ve08.2h10</strain>
    </source>
</reference>
<evidence type="ECO:0000313" key="2">
    <source>
        <dbReference type="Proteomes" id="UP000054538"/>
    </source>
</evidence>
<protein>
    <submittedName>
        <fullName evidence="1">Uncharacterized protein</fullName>
    </submittedName>
</protein>
<reference evidence="1 2" key="1">
    <citation type="submission" date="2014-04" db="EMBL/GenBank/DDBJ databases">
        <authorList>
            <consortium name="DOE Joint Genome Institute"/>
            <person name="Kuo A."/>
            <person name="Kohler A."/>
            <person name="Jargeat P."/>
            <person name="Nagy L.G."/>
            <person name="Floudas D."/>
            <person name="Copeland A."/>
            <person name="Barry K.W."/>
            <person name="Cichocki N."/>
            <person name="Veneault-Fourrey C."/>
            <person name="LaButti K."/>
            <person name="Lindquist E.A."/>
            <person name="Lipzen A."/>
            <person name="Lundell T."/>
            <person name="Morin E."/>
            <person name="Murat C."/>
            <person name="Sun H."/>
            <person name="Tunlid A."/>
            <person name="Henrissat B."/>
            <person name="Grigoriev I.V."/>
            <person name="Hibbett D.S."/>
            <person name="Martin F."/>
            <person name="Nordberg H.P."/>
            <person name="Cantor M.N."/>
            <person name="Hua S.X."/>
        </authorList>
    </citation>
    <scope>NUCLEOTIDE SEQUENCE [LARGE SCALE GENOMIC DNA]</scope>
    <source>
        <strain evidence="1 2">Ve08.2h10</strain>
    </source>
</reference>
<dbReference type="InParanoid" id="A0A0D0CXK9"/>
<accession>A0A0D0CXK9</accession>
<keyword evidence="2" id="KW-1185">Reference proteome</keyword>
<name>A0A0D0CXK9_9AGAM</name>
<sequence>MFTPVDQCWPLAKVRWWGGWAEQEHIGFFLSAAFMLHRDTLIRYLLDKLYTYETDYSNALAPVARGANESLVGEA</sequence>
<dbReference type="EMBL" id="KN831206">
    <property type="protein sequence ID" value="KIK72124.1"/>
    <property type="molecule type" value="Genomic_DNA"/>
</dbReference>
<feature type="non-terminal residue" evidence="1">
    <location>
        <position position="75"/>
    </location>
</feature>
<organism evidence="1 2">
    <name type="scientific">Paxillus rubicundulus Ve08.2h10</name>
    <dbReference type="NCBI Taxonomy" id="930991"/>
    <lineage>
        <taxon>Eukaryota</taxon>
        <taxon>Fungi</taxon>
        <taxon>Dikarya</taxon>
        <taxon>Basidiomycota</taxon>
        <taxon>Agaricomycotina</taxon>
        <taxon>Agaricomycetes</taxon>
        <taxon>Agaricomycetidae</taxon>
        <taxon>Boletales</taxon>
        <taxon>Paxilineae</taxon>
        <taxon>Paxillaceae</taxon>
        <taxon>Paxillus</taxon>
    </lineage>
</organism>
<dbReference type="OrthoDB" id="2976553at2759"/>
<dbReference type="STRING" id="930991.A0A0D0CXK9"/>
<dbReference type="Proteomes" id="UP000054538">
    <property type="component" value="Unassembled WGS sequence"/>
</dbReference>
<dbReference type="HOGENOM" id="CLU_197739_0_0_1"/>